<accession>X1FXN4</accession>
<sequence>FVGCKICQNIPDYKLADKLHMKKQLPKEVEKLQVIGGYTHDCQIRKCNLCGTYYRYYYDHDSESGVGYGYTDESIRRISSERAQELMNIVIKAYPQHPLEKLRQE</sequence>
<dbReference type="AlphaFoldDB" id="X1FXN4"/>
<protein>
    <submittedName>
        <fullName evidence="1">Uncharacterized protein</fullName>
    </submittedName>
</protein>
<gene>
    <name evidence="1" type="ORF">S01H4_65433</name>
</gene>
<proteinExistence type="predicted"/>
<feature type="non-terminal residue" evidence="1">
    <location>
        <position position="105"/>
    </location>
</feature>
<dbReference type="EMBL" id="BART01040037">
    <property type="protein sequence ID" value="GAH25513.1"/>
    <property type="molecule type" value="Genomic_DNA"/>
</dbReference>
<feature type="non-terminal residue" evidence="1">
    <location>
        <position position="1"/>
    </location>
</feature>
<evidence type="ECO:0000313" key="1">
    <source>
        <dbReference type="EMBL" id="GAH25513.1"/>
    </source>
</evidence>
<comment type="caution">
    <text evidence="1">The sequence shown here is derived from an EMBL/GenBank/DDBJ whole genome shotgun (WGS) entry which is preliminary data.</text>
</comment>
<organism evidence="1">
    <name type="scientific">marine sediment metagenome</name>
    <dbReference type="NCBI Taxonomy" id="412755"/>
    <lineage>
        <taxon>unclassified sequences</taxon>
        <taxon>metagenomes</taxon>
        <taxon>ecological metagenomes</taxon>
    </lineage>
</organism>
<name>X1FXN4_9ZZZZ</name>
<reference evidence="1" key="1">
    <citation type="journal article" date="2014" name="Front. Microbiol.">
        <title>High frequency of phylogenetically diverse reductive dehalogenase-homologous genes in deep subseafloor sedimentary metagenomes.</title>
        <authorList>
            <person name="Kawai M."/>
            <person name="Futagami T."/>
            <person name="Toyoda A."/>
            <person name="Takaki Y."/>
            <person name="Nishi S."/>
            <person name="Hori S."/>
            <person name="Arai W."/>
            <person name="Tsubouchi T."/>
            <person name="Morono Y."/>
            <person name="Uchiyama I."/>
            <person name="Ito T."/>
            <person name="Fujiyama A."/>
            <person name="Inagaki F."/>
            <person name="Takami H."/>
        </authorList>
    </citation>
    <scope>NUCLEOTIDE SEQUENCE</scope>
    <source>
        <strain evidence="1">Expedition CK06-06</strain>
    </source>
</reference>